<name>A0ABT9IPQ6_9MICC</name>
<gene>
    <name evidence="2" type="ORF">Q9R02_10405</name>
</gene>
<reference evidence="2 3" key="1">
    <citation type="submission" date="2023-08" db="EMBL/GenBank/DDBJ databases">
        <title>Arthrobacter horti sp. nov., isolated from forest soil.</title>
        <authorList>
            <person name="Park M."/>
        </authorList>
    </citation>
    <scope>NUCLEOTIDE SEQUENCE [LARGE SCALE GENOMIC DNA]</scope>
    <source>
        <strain evidence="2 3">YJM1</strain>
    </source>
</reference>
<dbReference type="Proteomes" id="UP001232725">
    <property type="component" value="Unassembled WGS sequence"/>
</dbReference>
<dbReference type="Pfam" id="PF13474">
    <property type="entry name" value="SnoaL_3"/>
    <property type="match status" value="1"/>
</dbReference>
<accession>A0ABT9IPQ6</accession>
<feature type="domain" description="SnoaL-like" evidence="1">
    <location>
        <begin position="10"/>
        <end position="130"/>
    </location>
</feature>
<evidence type="ECO:0000259" key="1">
    <source>
        <dbReference type="Pfam" id="PF13474"/>
    </source>
</evidence>
<evidence type="ECO:0000313" key="3">
    <source>
        <dbReference type="Proteomes" id="UP001232725"/>
    </source>
</evidence>
<dbReference type="InterPro" id="IPR037401">
    <property type="entry name" value="SnoaL-like"/>
</dbReference>
<comment type="caution">
    <text evidence="2">The sequence shown here is derived from an EMBL/GenBank/DDBJ whole genome shotgun (WGS) entry which is preliminary data.</text>
</comment>
<proteinExistence type="predicted"/>
<sequence length="133" mass="14656">MALEPTRERVAAAAAEIVSAFAANDGERYFSLFAPDASFVFHPEPRRFDARAEYEAAWQGWVDGGWRVLECTSLDPLIQTFPGGAVFSHTVRTRVDTGTGAEEMYTERESIVFRGHEGGLLAVHEHLSLPSGE</sequence>
<dbReference type="EMBL" id="JAVALS010000006">
    <property type="protein sequence ID" value="MDP5227565.1"/>
    <property type="molecule type" value="Genomic_DNA"/>
</dbReference>
<dbReference type="SUPFAM" id="SSF54427">
    <property type="entry name" value="NTF2-like"/>
    <property type="match status" value="1"/>
</dbReference>
<keyword evidence="3" id="KW-1185">Reference proteome</keyword>
<evidence type="ECO:0000313" key="2">
    <source>
        <dbReference type="EMBL" id="MDP5227565.1"/>
    </source>
</evidence>
<dbReference type="Gene3D" id="3.10.450.50">
    <property type="match status" value="1"/>
</dbReference>
<dbReference type="RefSeq" id="WP_305996616.1">
    <property type="nucleotide sequence ID" value="NZ_JAVALS010000006.1"/>
</dbReference>
<protein>
    <submittedName>
        <fullName evidence="2">Nuclear transport factor 2 family protein</fullName>
    </submittedName>
</protein>
<dbReference type="InterPro" id="IPR032710">
    <property type="entry name" value="NTF2-like_dom_sf"/>
</dbReference>
<organism evidence="2 3">
    <name type="scientific">Arthrobacter horti</name>
    <dbReference type="NCBI Taxonomy" id="3068273"/>
    <lineage>
        <taxon>Bacteria</taxon>
        <taxon>Bacillati</taxon>
        <taxon>Actinomycetota</taxon>
        <taxon>Actinomycetes</taxon>
        <taxon>Micrococcales</taxon>
        <taxon>Micrococcaceae</taxon>
        <taxon>Arthrobacter</taxon>
    </lineage>
</organism>